<dbReference type="PANTHER" id="PTHR22948">
    <property type="entry name" value="TUDOR DOMAIN CONTAINING PROTEIN"/>
    <property type="match status" value="1"/>
</dbReference>
<feature type="domain" description="Tudor" evidence="2">
    <location>
        <begin position="1066"/>
        <end position="1124"/>
    </location>
</feature>
<feature type="region of interest" description="Disordered" evidence="1">
    <location>
        <begin position="1"/>
        <end position="22"/>
    </location>
</feature>
<dbReference type="GO" id="GO:0005737">
    <property type="term" value="C:cytoplasm"/>
    <property type="evidence" value="ECO:0007669"/>
    <property type="project" value="UniProtKB-ARBA"/>
</dbReference>
<feature type="domain" description="Tudor" evidence="2">
    <location>
        <begin position="344"/>
        <end position="399"/>
    </location>
</feature>
<dbReference type="Gene3D" id="2.40.50.90">
    <property type="match status" value="1"/>
</dbReference>
<dbReference type="SMART" id="SM00333">
    <property type="entry name" value="TUDOR"/>
    <property type="match status" value="4"/>
</dbReference>
<comment type="caution">
    <text evidence="3">The sequence shown here is derived from an EMBL/GenBank/DDBJ whole genome shotgun (WGS) entry which is preliminary data.</text>
</comment>
<reference evidence="3 4" key="1">
    <citation type="submission" date="2020-04" db="EMBL/GenBank/DDBJ databases">
        <authorList>
            <person name="Alioto T."/>
            <person name="Alioto T."/>
            <person name="Gomez Garrido J."/>
        </authorList>
    </citation>
    <scope>NUCLEOTIDE SEQUENCE [LARGE SCALE GENOMIC DNA]</scope>
</reference>
<feature type="domain" description="Tudor" evidence="2">
    <location>
        <begin position="911"/>
        <end position="967"/>
    </location>
</feature>
<feature type="compositionally biased region" description="Low complexity" evidence="1">
    <location>
        <begin position="273"/>
        <end position="285"/>
    </location>
</feature>
<feature type="region of interest" description="Disordered" evidence="1">
    <location>
        <begin position="265"/>
        <end position="285"/>
    </location>
</feature>
<dbReference type="EMBL" id="CADEPI010000066">
    <property type="protein sequence ID" value="CAB3371906.1"/>
    <property type="molecule type" value="Genomic_DNA"/>
</dbReference>
<evidence type="ECO:0000259" key="2">
    <source>
        <dbReference type="SMART" id="SM00333"/>
    </source>
</evidence>
<dbReference type="Pfam" id="PF00567">
    <property type="entry name" value="TUDOR"/>
    <property type="match status" value="4"/>
</dbReference>
<dbReference type="InterPro" id="IPR035437">
    <property type="entry name" value="SNase_OB-fold_sf"/>
</dbReference>
<evidence type="ECO:0000313" key="4">
    <source>
        <dbReference type="Proteomes" id="UP000494165"/>
    </source>
</evidence>
<protein>
    <recommendedName>
        <fullName evidence="2">Tudor domain-containing protein</fullName>
    </recommendedName>
</protein>
<feature type="domain" description="Tudor" evidence="2">
    <location>
        <begin position="526"/>
        <end position="583"/>
    </location>
</feature>
<evidence type="ECO:0000313" key="3">
    <source>
        <dbReference type="EMBL" id="CAB3371906.1"/>
    </source>
</evidence>
<dbReference type="Proteomes" id="UP000494165">
    <property type="component" value="Unassembled WGS sequence"/>
</dbReference>
<dbReference type="Gene3D" id="2.30.30.140">
    <property type="match status" value="4"/>
</dbReference>
<keyword evidence="4" id="KW-1185">Reference proteome</keyword>
<dbReference type="InterPro" id="IPR050621">
    <property type="entry name" value="Tudor_domain_containing"/>
</dbReference>
<dbReference type="OrthoDB" id="9989103at2759"/>
<feature type="region of interest" description="Disordered" evidence="1">
    <location>
        <begin position="629"/>
        <end position="664"/>
    </location>
</feature>
<proteinExistence type="predicted"/>
<name>A0A8S1CSW9_9INSE</name>
<dbReference type="InterPro" id="IPR002999">
    <property type="entry name" value="Tudor"/>
</dbReference>
<dbReference type="PANTHER" id="PTHR22948:SF29">
    <property type="entry name" value="FI02030P-RELATED"/>
    <property type="match status" value="1"/>
</dbReference>
<organism evidence="3 4">
    <name type="scientific">Cloeon dipterum</name>
    <dbReference type="NCBI Taxonomy" id="197152"/>
    <lineage>
        <taxon>Eukaryota</taxon>
        <taxon>Metazoa</taxon>
        <taxon>Ecdysozoa</taxon>
        <taxon>Arthropoda</taxon>
        <taxon>Hexapoda</taxon>
        <taxon>Insecta</taxon>
        <taxon>Pterygota</taxon>
        <taxon>Palaeoptera</taxon>
        <taxon>Ephemeroptera</taxon>
        <taxon>Pisciforma</taxon>
        <taxon>Baetidae</taxon>
        <taxon>Cloeon</taxon>
    </lineage>
</organism>
<sequence length="1164" mass="130149">MGSRMHSRLSANGSRRSSRSGSDEYMQIEIGTVNLDDRPWSFSVKLEDGSTIQCQLQGVQELPVAKYFLRLADDLDGHFEMAIVGHVRKIRLVLLQMQVGDIKRDVAAVLRECHATKSHYQIPKKSLPTPSITLPHHEKFFESIQQNQMMRKQHDGSDFSYEESEYAFQPTDVDGASYTSHYGDRNGKVLSKGYDTTSKPAPYCRNKVVGLPEMRSDSMLRGYNRASSSSVQPRITSSRAPSTIMNVRDHNKNSLKCKDQNWLWGKEGPGDRSPPSIRSARASPPRATFSQLDVSQFFGNPFRSFISHVDNPDNFYIIPDKLMQDKFLAMIQNKYLSKPKEAFPAVWQNTAFAIEVAGKWQRGLVKAVYNDGRTEVFLVDSGWKGVSHWPMKLLDPEDASVPPKAICCMMRGVHRLDWTKDEIARLKGLRDKVDIMLFSQVGTKYSAVIIEENESVFNATFGLCGLVDLLRKTNINILAMQEGMTYEVKPIGSSGKQVYLKLKERCADLVNMENQLKDLVGKEPPITPKKGQFALAVDDNNVRRAKILKASSMSTHATCLFVDHGLTKEIPFSQLYHLPEHFMVQPAFAILCALAPRESVWPMNKYLMVTVLGEVDGIPVVGLAKDGEESCIGNQPSEDDSQMSHTLHRSSRGPSPVPFRPSQSHSLITTRSRYAGLNSVAPSVAHSRPSVAATLARGFVDEPAQSRSEPAKLNIDSTSLPEGVELGTVTYVQSSSLVYVRLASRDAEFAKLQAQIDQEAQNARSEPLDGEKMCLAFSKGHWMRAEILPGGRALFIDVGHRGSLGEVRRMSSDLKHKAAATLLCLAPANLEGLKEGCRVHVKITADGNKIVGLAASQEGMQVDAKTAVKKAVIVLDIELPQRVWLVEDTVSFNLMSDSLRQLDRNSLTGLTNPVVGDMCAVRVDDQWHRAKVVNVDPLTFFLVDLAYNNVNMNKVKKAVHLNRLLKMVPPLAKPFDLVKDEISEKSVTKIKRILAKGKESRALIQEDALLGLWIDGINVLEAAGYLVKVHVTFIDEDGSVWVARKTKAEKRTQNLQCEVINLSPLTKPTVGTRCVALNMIDNMWYRAEVVGLSRHFKIMRFLDIGTLGESLEFREWWNKPETDARNFHRLKMAVKMDQELLTPKIAWSAIDQPPLFNLDMVRIN</sequence>
<dbReference type="AlphaFoldDB" id="A0A8S1CSW9"/>
<dbReference type="SUPFAM" id="SSF63748">
    <property type="entry name" value="Tudor/PWWP/MBT"/>
    <property type="match status" value="4"/>
</dbReference>
<evidence type="ECO:0000256" key="1">
    <source>
        <dbReference type="SAM" id="MobiDB-lite"/>
    </source>
</evidence>
<gene>
    <name evidence="3" type="ORF">CLODIP_2_CD00416</name>
</gene>
<accession>A0A8S1CSW9</accession>